<evidence type="ECO:0000313" key="4">
    <source>
        <dbReference type="EMBL" id="QKF94275.1"/>
    </source>
</evidence>
<evidence type="ECO:0000256" key="2">
    <source>
        <dbReference type="ARBA" id="ARBA00023043"/>
    </source>
</evidence>
<reference evidence="4 5" key="1">
    <citation type="submission" date="2020-04" db="EMBL/GenBank/DDBJ databases">
        <title>Advantages and limits of metagenomic assembly and binning of a giant virus.</title>
        <authorList>
            <person name="Schulz F."/>
            <person name="Andreani J."/>
            <person name="Francis R."/>
            <person name="Boudjemaa H."/>
            <person name="Bou Khalil J.Y."/>
            <person name="Lee J."/>
            <person name="La Scola B."/>
            <person name="Woyke T."/>
        </authorList>
    </citation>
    <scope>NUCLEOTIDE SEQUENCE [LARGE SCALE GENOMIC DNA]</scope>
    <source>
        <strain evidence="4 5">FV1/VV64</strain>
    </source>
</reference>
<dbReference type="PROSITE" id="PS51698">
    <property type="entry name" value="U_BOX"/>
    <property type="match status" value="1"/>
</dbReference>
<dbReference type="SMART" id="SM00248">
    <property type="entry name" value="ANK"/>
    <property type="match status" value="11"/>
</dbReference>
<feature type="domain" description="U-box" evidence="3">
    <location>
        <begin position="1"/>
        <end position="73"/>
    </location>
</feature>
<dbReference type="EMBL" id="MT418680">
    <property type="protein sequence ID" value="QKF94275.1"/>
    <property type="molecule type" value="Genomic_DNA"/>
</dbReference>
<dbReference type="GO" id="GO:0004842">
    <property type="term" value="F:ubiquitin-protein transferase activity"/>
    <property type="evidence" value="ECO:0007669"/>
    <property type="project" value="InterPro"/>
</dbReference>
<dbReference type="SUPFAM" id="SSF48403">
    <property type="entry name" value="Ankyrin repeat"/>
    <property type="match status" value="1"/>
</dbReference>
<evidence type="ECO:0000256" key="1">
    <source>
        <dbReference type="ARBA" id="ARBA00022737"/>
    </source>
</evidence>
<dbReference type="CDD" id="cd16655">
    <property type="entry name" value="RING-Ubox_WDSUB1-like"/>
    <property type="match status" value="1"/>
</dbReference>
<dbReference type="PANTHER" id="PTHR24188">
    <property type="entry name" value="ANKYRIN REPEAT PROTEIN"/>
    <property type="match status" value="1"/>
</dbReference>
<dbReference type="SUPFAM" id="SSF57850">
    <property type="entry name" value="RING/U-box"/>
    <property type="match status" value="1"/>
</dbReference>
<dbReference type="InterPro" id="IPR013083">
    <property type="entry name" value="Znf_RING/FYVE/PHD"/>
</dbReference>
<dbReference type="PANTHER" id="PTHR24188:SF29">
    <property type="entry name" value="GH09064P"/>
    <property type="match status" value="1"/>
</dbReference>
<gene>
    <name evidence="4" type="ORF">Fadolivirus_1_817</name>
</gene>
<keyword evidence="5" id="KW-1185">Reference proteome</keyword>
<dbReference type="Gene3D" id="1.25.40.20">
    <property type="entry name" value="Ankyrin repeat-containing domain"/>
    <property type="match status" value="3"/>
</dbReference>
<dbReference type="InterPro" id="IPR002110">
    <property type="entry name" value="Ankyrin_rpt"/>
</dbReference>
<dbReference type="InterPro" id="IPR003613">
    <property type="entry name" value="Ubox_domain"/>
</dbReference>
<dbReference type="Proteomes" id="UP001162001">
    <property type="component" value="Segment"/>
</dbReference>
<proteinExistence type="predicted"/>
<evidence type="ECO:0000259" key="3">
    <source>
        <dbReference type="PROSITE" id="PS51698"/>
    </source>
</evidence>
<dbReference type="Pfam" id="PF12796">
    <property type="entry name" value="Ank_2"/>
    <property type="match status" value="4"/>
</dbReference>
<protein>
    <submittedName>
        <fullName evidence="4">Ankyrin repeat protein</fullName>
    </submittedName>
</protein>
<keyword evidence="2" id="KW-0040">ANK repeat</keyword>
<organism evidence="4 5">
    <name type="scientific">Fadolivirus FV1/VV64</name>
    <dbReference type="NCBI Taxonomy" id="3070911"/>
    <lineage>
        <taxon>Viruses</taxon>
        <taxon>Varidnaviria</taxon>
        <taxon>Bamfordvirae</taxon>
        <taxon>Nucleocytoviricota</taxon>
        <taxon>Megaviricetes</taxon>
        <taxon>Imitervirales</taxon>
        <taxon>Mimiviridae</taxon>
        <taxon>Klosneuvirinae</taxon>
        <taxon>Fadolivirus</taxon>
        <taxon>Fadolivirus algeromassiliense</taxon>
    </lineage>
</organism>
<keyword evidence="1" id="KW-0677">Repeat</keyword>
<dbReference type="PROSITE" id="PS50088">
    <property type="entry name" value="ANK_REPEAT"/>
    <property type="match status" value="2"/>
</dbReference>
<dbReference type="Gene3D" id="3.30.40.10">
    <property type="entry name" value="Zinc/RING finger domain, C3HC4 (zinc finger)"/>
    <property type="match status" value="1"/>
</dbReference>
<evidence type="ECO:0000313" key="5">
    <source>
        <dbReference type="Proteomes" id="UP001162001"/>
    </source>
</evidence>
<accession>A0A7D3V5M9</accession>
<dbReference type="InterPro" id="IPR036770">
    <property type="entry name" value="Ankyrin_rpt-contain_sf"/>
</dbReference>
<dbReference type="PROSITE" id="PS50297">
    <property type="entry name" value="ANK_REP_REGION"/>
    <property type="match status" value="2"/>
</dbReference>
<dbReference type="Pfam" id="PF04564">
    <property type="entry name" value="U-box"/>
    <property type="match status" value="1"/>
</dbReference>
<dbReference type="SMART" id="SM00504">
    <property type="entry name" value="Ubox"/>
    <property type="match status" value="1"/>
</dbReference>
<name>A0A7D3V5M9_9VIRU</name>
<dbReference type="GO" id="GO:0016567">
    <property type="term" value="P:protein ubiquitination"/>
    <property type="evidence" value="ECO:0007669"/>
    <property type="project" value="InterPro"/>
</dbReference>
<sequence length="645" mass="75500">MEEANLICPITRLIFCDPVLAEDGHIYEREAIEEWCKKKQSSPVSREKITSKFIPVVFVKTLVNEYLKQNPTKQTQQYVPFPDFTKNKIRIFEFIKNNNFNELLNYNNYKISQLLNSTFSIQKYESDDTKKPVNYYYYLMKNCKDIRIINHIMQNKVLVKGLECLYNLMPEDYLIDYINRCPTDKIDRLKQNSSNGWNISHFLVKRKFMNALKILLDKIPDYNLNHKTAKAFTPLSFAIRNRDNDMIKFLIDKGVDISISVRTRSIKEFTNSNNQLILAVSESLSFEIIKYMIEKGKFIASDKNGRLKNLLVATIISYNHSKDQLQLINYLLNECNVTVNLRHKEKNIIHLACRYSSNKIIRLLIDLGSKLDVVCTDGYMPHMNALRYRKYDAFRYMLSKGVDVTIPTNEESLLVHWLAQNGSLKLFKEMHDKFKFDLNIKNSNGTTPLIFALKDNRDIRLCQFLINEANVDEGDNDGWKPIHYAFKHKLKNIKLLKQLIHKISDINCLNNSGYRPIHYACIDGNEEIVRELINKGSDLEAELDDGNRPIHLIASNTKFSDDFVKYLIDEKNVNIRWENKDGYKPIHYIALNRQIEFVKTILSKDIDTETNIKDKQGKVIYSDLFELLLLNASFKTYVKSHFSFE</sequence>